<accession>A0A1G7GPE7</accession>
<dbReference type="EMBL" id="FNBH01000001">
    <property type="protein sequence ID" value="SDE90020.1"/>
    <property type="molecule type" value="Genomic_DNA"/>
</dbReference>
<dbReference type="AlphaFoldDB" id="A0A1G7GPE7"/>
<proteinExistence type="predicted"/>
<name>A0A1G7GPE7_9FLAO</name>
<evidence type="ECO:0000313" key="1">
    <source>
        <dbReference type="EMBL" id="SDE90020.1"/>
    </source>
</evidence>
<keyword evidence="2" id="KW-1185">Reference proteome</keyword>
<reference evidence="2" key="1">
    <citation type="submission" date="2016-10" db="EMBL/GenBank/DDBJ databases">
        <authorList>
            <person name="Varghese N."/>
            <person name="Submissions S."/>
        </authorList>
    </citation>
    <scope>NUCLEOTIDE SEQUENCE [LARGE SCALE GENOMIC DNA]</scope>
    <source>
        <strain evidence="2">DSM 19684</strain>
    </source>
</reference>
<organism evidence="1 2">
    <name type="scientific">Epilithonimonas hungarica</name>
    <dbReference type="NCBI Taxonomy" id="454006"/>
    <lineage>
        <taxon>Bacteria</taxon>
        <taxon>Pseudomonadati</taxon>
        <taxon>Bacteroidota</taxon>
        <taxon>Flavobacteriia</taxon>
        <taxon>Flavobacteriales</taxon>
        <taxon>Weeksellaceae</taxon>
        <taxon>Chryseobacterium group</taxon>
        <taxon>Epilithonimonas</taxon>
    </lineage>
</organism>
<sequence length="282" mass="33229">MDYDAKINELEKVFGSYTIEDYYCDPEMKFLHPDFAKILEMKDLDFDFFFSKQVENLSKENSSKTGIYGDERYKKLKVIAKFLNSDLYVFEELLSNDQINIKGKIDLSRFNDINKYNKERITRDNGLQIPKNWKDIISQFIDSDIEKIGKYFYREIENKIYQNFASIFEGQQFTFENEGFNRFEMATIIAIKKALRSGNFFKNKNKVLLDLRNGLSCEIEFKEKGEIISQKVQGKNAVISSSIVSLSDDNGRRAIGRLNKFYYFFTKDFLIKIEFVETGILR</sequence>
<evidence type="ECO:0000313" key="2">
    <source>
        <dbReference type="Proteomes" id="UP000199203"/>
    </source>
</evidence>
<gene>
    <name evidence="1" type="ORF">SAMN05421825_0533</name>
</gene>
<dbReference type="RefSeq" id="WP_089871129.1">
    <property type="nucleotide sequence ID" value="NZ_FNBH01000001.1"/>
</dbReference>
<dbReference type="STRING" id="454006.SAMN05421825_0533"/>
<dbReference type="Proteomes" id="UP000199203">
    <property type="component" value="Unassembled WGS sequence"/>
</dbReference>
<protein>
    <submittedName>
        <fullName evidence="1">Uncharacterized protein</fullName>
    </submittedName>
</protein>